<name>A0AAW0BUQ6_9AGAR</name>
<dbReference type="Proteomes" id="UP001362999">
    <property type="component" value="Unassembled WGS sequence"/>
</dbReference>
<protein>
    <submittedName>
        <fullName evidence="1">Uncharacterized protein</fullName>
    </submittedName>
</protein>
<dbReference type="AlphaFoldDB" id="A0AAW0BUQ6"/>
<gene>
    <name evidence="1" type="ORF">R3P38DRAFT_3188875</name>
</gene>
<comment type="caution">
    <text evidence="1">The sequence shown here is derived from an EMBL/GenBank/DDBJ whole genome shotgun (WGS) entry which is preliminary data.</text>
</comment>
<evidence type="ECO:0000313" key="2">
    <source>
        <dbReference type="Proteomes" id="UP001362999"/>
    </source>
</evidence>
<evidence type="ECO:0000313" key="1">
    <source>
        <dbReference type="EMBL" id="KAK7029956.1"/>
    </source>
</evidence>
<sequence>MVSRSRRPSRLYVTTFHSRLLRLRYQYDSQPPLSQARRFSVIAVTPRLDNFRAIGSNYQTRLTLRRSRHGGSDNDNNSEQHDLQSLQYAYCKTLPPKKSSRSCKDDANAAPGVLMKTGNWRLNNLVPPELLLLIFIGVSWPLPLTCGHILHPPPPLTSPPSDLASPSPHNLRLVAVSGFSHDWSPPLPPRARLSHNSRPEPVSSPLSNFANSSIGFPRHVASHTLTGDVRSVPGLSAILPTRRHAVRDFRAHQQQPPAPPSSFSLAILTRANSVSLYP</sequence>
<proteinExistence type="predicted"/>
<accession>A0AAW0BUQ6</accession>
<dbReference type="EMBL" id="JAWWNJ010000026">
    <property type="protein sequence ID" value="KAK7029956.1"/>
    <property type="molecule type" value="Genomic_DNA"/>
</dbReference>
<reference evidence="1 2" key="1">
    <citation type="journal article" date="2024" name="J Genomics">
        <title>Draft genome sequencing and assembly of Favolaschia claudopus CIRM-BRFM 2984 isolated from oak limbs.</title>
        <authorList>
            <person name="Navarro D."/>
            <person name="Drula E."/>
            <person name="Chaduli D."/>
            <person name="Cazenave R."/>
            <person name="Ahrendt S."/>
            <person name="Wang J."/>
            <person name="Lipzen A."/>
            <person name="Daum C."/>
            <person name="Barry K."/>
            <person name="Grigoriev I.V."/>
            <person name="Favel A."/>
            <person name="Rosso M.N."/>
            <person name="Martin F."/>
        </authorList>
    </citation>
    <scope>NUCLEOTIDE SEQUENCE [LARGE SCALE GENOMIC DNA]</scope>
    <source>
        <strain evidence="1 2">CIRM-BRFM 2984</strain>
    </source>
</reference>
<keyword evidence="2" id="KW-1185">Reference proteome</keyword>
<organism evidence="1 2">
    <name type="scientific">Favolaschia claudopus</name>
    <dbReference type="NCBI Taxonomy" id="2862362"/>
    <lineage>
        <taxon>Eukaryota</taxon>
        <taxon>Fungi</taxon>
        <taxon>Dikarya</taxon>
        <taxon>Basidiomycota</taxon>
        <taxon>Agaricomycotina</taxon>
        <taxon>Agaricomycetes</taxon>
        <taxon>Agaricomycetidae</taxon>
        <taxon>Agaricales</taxon>
        <taxon>Marasmiineae</taxon>
        <taxon>Mycenaceae</taxon>
        <taxon>Favolaschia</taxon>
    </lineage>
</organism>